<dbReference type="RefSeq" id="WP_112428792.1">
    <property type="nucleotide sequence ID" value="NZ_MCIF01000002.1"/>
</dbReference>
<evidence type="ECO:0000313" key="2">
    <source>
        <dbReference type="EMBL" id="RAQ95768.1"/>
    </source>
</evidence>
<evidence type="ECO:0000313" key="3">
    <source>
        <dbReference type="Proteomes" id="UP000248706"/>
    </source>
</evidence>
<dbReference type="EMBL" id="MCIF01000002">
    <property type="protein sequence ID" value="RAQ95768.1"/>
    <property type="molecule type" value="Genomic_DNA"/>
</dbReference>
<gene>
    <name evidence="2" type="ORF">A4R35_09495</name>
</gene>
<dbReference type="SUPFAM" id="SSF48371">
    <property type="entry name" value="ARM repeat"/>
    <property type="match status" value="1"/>
</dbReference>
<organism evidence="2 3">
    <name type="scientific">Thermogemmatispora tikiterensis</name>
    <dbReference type="NCBI Taxonomy" id="1825093"/>
    <lineage>
        <taxon>Bacteria</taxon>
        <taxon>Bacillati</taxon>
        <taxon>Chloroflexota</taxon>
        <taxon>Ktedonobacteria</taxon>
        <taxon>Thermogemmatisporales</taxon>
        <taxon>Thermogemmatisporaceae</taxon>
        <taxon>Thermogemmatispora</taxon>
    </lineage>
</organism>
<dbReference type="AlphaFoldDB" id="A0A328VDD4"/>
<dbReference type="InterPro" id="IPR016024">
    <property type="entry name" value="ARM-type_fold"/>
</dbReference>
<dbReference type="OrthoDB" id="138019at2"/>
<dbReference type="Proteomes" id="UP000248706">
    <property type="component" value="Unassembled WGS sequence"/>
</dbReference>
<name>A0A328VDD4_9CHLR</name>
<protein>
    <recommendedName>
        <fullName evidence="1">Leucine rich repeat variant domain-containing protein</fullName>
    </recommendedName>
</protein>
<accession>A0A328VDD4</accession>
<comment type="caution">
    <text evidence="2">The sequence shown here is derived from an EMBL/GenBank/DDBJ whole genome shotgun (WGS) entry which is preliminary data.</text>
</comment>
<dbReference type="InterPro" id="IPR011989">
    <property type="entry name" value="ARM-like"/>
</dbReference>
<dbReference type="Pfam" id="PF25591">
    <property type="entry name" value="LRV_2"/>
    <property type="match status" value="1"/>
</dbReference>
<feature type="domain" description="Leucine rich repeat variant" evidence="1">
    <location>
        <begin position="430"/>
        <end position="489"/>
    </location>
</feature>
<reference evidence="2 3" key="1">
    <citation type="submission" date="2016-08" db="EMBL/GenBank/DDBJ databases">
        <title>Analysis of Carbohydrate Active Enzymes in Thermogemmatispora T81 Reveals Carbohydrate Degradation Ability.</title>
        <authorList>
            <person name="Tomazini A."/>
            <person name="Lal S."/>
            <person name="Stott M."/>
            <person name="Henrissat B."/>
            <person name="Polikarpov I."/>
            <person name="Sparling R."/>
            <person name="Levin D.B."/>
        </authorList>
    </citation>
    <scope>NUCLEOTIDE SEQUENCE [LARGE SCALE GENOMIC DNA]</scope>
    <source>
        <strain evidence="2 3">T81</strain>
    </source>
</reference>
<proteinExistence type="predicted"/>
<sequence>MTTENVPPELIAEAQNLDTPPERLTELSYQPALRPLVAANPATPSVVLEQLSRERDLTVRRAVARNPNTSLDLLLELAREFPHEFLANPILPLLNLTQPDFIKQASPQAWLQLLRCEETPLLWLRWLNEDVNLSRIRWFSDETMWALQWHVAIAGEISEFNEQRQRFVSEAVADYERRSSQVGLYPRSFSSTLVLLTLAIPDLYPELVEGIYSPDDECWRRLLLACYPYLHQETLLKLVSEGPLAVRVEAIRLTPLPPELLYELARAPEAEIRSAVAANSATPPALLLTLTEDASSQVRSAAARHPQLPADRLAHLARSSEPEVRQAVAGHAALGAVERELLATDASAEVRAAVAPHLPPEEALLRRLAEDEASQVRAAVASHSALPTALSASLARDSALEVVLSLAGNPCLPPKLAEQLCAHSQALIRWRVASHPALAPETLRHLASSHRQDRSLLAGLARNPNTPADVLTWLAELDDREIHLALSQQPQLPVPLLERLAARYLSEWRRQRAIVSTDEGTQPIEILRSVAAHPSAPLTLLEQLLRLNDSEVAITVATHPRTISQSQSLIFDYLLETLREEIIKADLPSRLRPLLLQRRDLPPALLELFAESGRWVERYLVAQHAAVPSTLLETLAHDGNCFVRAAARARLASQPRD</sequence>
<dbReference type="Gene3D" id="1.25.10.10">
    <property type="entry name" value="Leucine-rich Repeat Variant"/>
    <property type="match status" value="3"/>
</dbReference>
<keyword evidence="3" id="KW-1185">Reference proteome</keyword>
<evidence type="ECO:0000259" key="1">
    <source>
        <dbReference type="Pfam" id="PF25591"/>
    </source>
</evidence>
<dbReference type="InterPro" id="IPR057893">
    <property type="entry name" value="LRV_2"/>
</dbReference>